<organism evidence="2 3">
    <name type="scientific">Ditylenchus dipsaci</name>
    <dbReference type="NCBI Taxonomy" id="166011"/>
    <lineage>
        <taxon>Eukaryota</taxon>
        <taxon>Metazoa</taxon>
        <taxon>Ecdysozoa</taxon>
        <taxon>Nematoda</taxon>
        <taxon>Chromadorea</taxon>
        <taxon>Rhabditida</taxon>
        <taxon>Tylenchina</taxon>
        <taxon>Tylenchomorpha</taxon>
        <taxon>Sphaerularioidea</taxon>
        <taxon>Anguinidae</taxon>
        <taxon>Anguininae</taxon>
        <taxon>Ditylenchus</taxon>
    </lineage>
</organism>
<accession>A0A915E6J5</accession>
<proteinExistence type="predicted"/>
<dbReference type="WBParaSite" id="jg337">
    <property type="protein sequence ID" value="jg337"/>
    <property type="gene ID" value="jg337"/>
</dbReference>
<evidence type="ECO:0000256" key="1">
    <source>
        <dbReference type="SAM" id="MobiDB-lite"/>
    </source>
</evidence>
<sequence length="318" mass="36441">MEEFFDSAYTVLETKECSIDVNNWSATSRQPKPKTEGPVHWSVGSMNSRGIEPRNLVMQEIFDNENSTVSNKKKKACSNMAPSKKELRRWFAKKRIKQVLKEFCSNEVHLFTGVTHNKSLNVQMKKSFKDAENECQRITQDDILASYDTNVNSLASNFISSRPPADIAPKTQKRKQLARHISQLARHISQLARHISQLARHISQLADTSHNWPDTSHNWPDTSHIWPDTSHNWQNASHNWQNASHNWSDKWVDTSKNGVEISNVWLETTVQPQVRINFFNGVVNNNNGQLSEPRDQSIQKIVDEDSSTVPKRRNAAAM</sequence>
<dbReference type="Proteomes" id="UP000887574">
    <property type="component" value="Unplaced"/>
</dbReference>
<evidence type="ECO:0000313" key="3">
    <source>
        <dbReference type="WBParaSite" id="jg337"/>
    </source>
</evidence>
<name>A0A915E6J5_9BILA</name>
<feature type="region of interest" description="Disordered" evidence="1">
    <location>
        <begin position="25"/>
        <end position="46"/>
    </location>
</feature>
<protein>
    <submittedName>
        <fullName evidence="3">Uncharacterized protein</fullName>
    </submittedName>
</protein>
<reference evidence="3" key="1">
    <citation type="submission" date="2022-11" db="UniProtKB">
        <authorList>
            <consortium name="WormBaseParasite"/>
        </authorList>
    </citation>
    <scope>IDENTIFICATION</scope>
</reference>
<keyword evidence="2" id="KW-1185">Reference proteome</keyword>
<dbReference type="AlphaFoldDB" id="A0A915E6J5"/>
<evidence type="ECO:0000313" key="2">
    <source>
        <dbReference type="Proteomes" id="UP000887574"/>
    </source>
</evidence>